<evidence type="ECO:0000313" key="4">
    <source>
        <dbReference type="Proteomes" id="UP000189670"/>
    </source>
</evidence>
<dbReference type="Gene3D" id="2.60.120.10">
    <property type="entry name" value="Jelly Rolls"/>
    <property type="match status" value="1"/>
</dbReference>
<comment type="caution">
    <text evidence="3">The sequence shown here is derived from an EMBL/GenBank/DDBJ whole genome shotgun (WGS) entry which is preliminary data.</text>
</comment>
<feature type="domain" description="Cyclic nucleotide-binding" evidence="2">
    <location>
        <begin position="41"/>
        <end position="97"/>
    </location>
</feature>
<sequence length="121" mass="13997">MIKGNKTMSNQSNNYQLVQRKSIPETHKETDIVKRILPFSVTFRCRKNDEIIMKGSESTSIYYVKSGAIEVFYNLQDTKIVVALIGKGNFLVKLAFLMVFLAYVKFAQKNLLKYVFCQKKN</sequence>
<protein>
    <recommendedName>
        <fullName evidence="2">Cyclic nucleotide-binding domain-containing protein</fullName>
    </recommendedName>
</protein>
<organism evidence="3 4">
    <name type="scientific">Candidatus Magnetoglobus multicellularis str. Araruama</name>
    <dbReference type="NCBI Taxonomy" id="890399"/>
    <lineage>
        <taxon>Bacteria</taxon>
        <taxon>Pseudomonadati</taxon>
        <taxon>Thermodesulfobacteriota</taxon>
        <taxon>Desulfobacteria</taxon>
        <taxon>Desulfobacterales</taxon>
        <taxon>Desulfobacteraceae</taxon>
        <taxon>Candidatus Magnetoglobus</taxon>
    </lineage>
</organism>
<keyword evidence="1" id="KW-0812">Transmembrane</keyword>
<dbReference type="Pfam" id="PF00027">
    <property type="entry name" value="cNMP_binding"/>
    <property type="match status" value="1"/>
</dbReference>
<keyword evidence="1" id="KW-1133">Transmembrane helix</keyword>
<dbReference type="InterPro" id="IPR018490">
    <property type="entry name" value="cNMP-bd_dom_sf"/>
</dbReference>
<dbReference type="InterPro" id="IPR014710">
    <property type="entry name" value="RmlC-like_jellyroll"/>
</dbReference>
<dbReference type="PROSITE" id="PS50042">
    <property type="entry name" value="CNMP_BINDING_3"/>
    <property type="match status" value="1"/>
</dbReference>
<evidence type="ECO:0000256" key="1">
    <source>
        <dbReference type="SAM" id="Phobius"/>
    </source>
</evidence>
<keyword evidence="1" id="KW-0472">Membrane</keyword>
<gene>
    <name evidence="3" type="ORF">OMM_07735</name>
</gene>
<evidence type="ECO:0000313" key="3">
    <source>
        <dbReference type="EMBL" id="ETR72065.1"/>
    </source>
</evidence>
<dbReference type="EMBL" id="ATBP01000187">
    <property type="protein sequence ID" value="ETR72065.1"/>
    <property type="molecule type" value="Genomic_DNA"/>
</dbReference>
<dbReference type="Proteomes" id="UP000189670">
    <property type="component" value="Unassembled WGS sequence"/>
</dbReference>
<dbReference type="SUPFAM" id="SSF51206">
    <property type="entry name" value="cAMP-binding domain-like"/>
    <property type="match status" value="1"/>
</dbReference>
<dbReference type="CDD" id="cd00038">
    <property type="entry name" value="CAP_ED"/>
    <property type="match status" value="1"/>
</dbReference>
<feature type="transmembrane region" description="Helical" evidence="1">
    <location>
        <begin position="80"/>
        <end position="104"/>
    </location>
</feature>
<reference evidence="4" key="1">
    <citation type="submission" date="2012-11" db="EMBL/GenBank/DDBJ databases">
        <authorList>
            <person name="Lucero-Rivera Y.E."/>
            <person name="Tovar-Ramirez D."/>
        </authorList>
    </citation>
    <scope>NUCLEOTIDE SEQUENCE [LARGE SCALE GENOMIC DNA]</scope>
    <source>
        <strain evidence="4">Araruama</strain>
    </source>
</reference>
<dbReference type="AlphaFoldDB" id="A0A1V1PBJ8"/>
<accession>A0A1V1PBJ8</accession>
<evidence type="ECO:0000259" key="2">
    <source>
        <dbReference type="PROSITE" id="PS50042"/>
    </source>
</evidence>
<name>A0A1V1PBJ8_9BACT</name>
<dbReference type="InterPro" id="IPR000595">
    <property type="entry name" value="cNMP-bd_dom"/>
</dbReference>
<proteinExistence type="predicted"/>